<reference evidence="1 2" key="1">
    <citation type="submission" date="2018-06" db="EMBL/GenBank/DDBJ databases">
        <title>Comparative genomics of rhizobia nodulating Arachis hypogaea in China.</title>
        <authorList>
            <person name="Li Y."/>
        </authorList>
    </citation>
    <scope>NUCLEOTIDE SEQUENCE [LARGE SCALE GENOMIC DNA]</scope>
    <source>
        <strain evidence="1 2">CCBAU 51670</strain>
    </source>
</reference>
<dbReference type="AlphaFoldDB" id="A0AAE5X6V3"/>
<gene>
    <name evidence="1" type="ORF">XH91_32810</name>
</gene>
<sequence length="76" mass="8859">MSNKLRELLERAETWPEEVQEEAAETLLSIEQSFTDGYVLTAEDREALARSAEDVRQGRFVRDSAVSEFFDRYRTI</sequence>
<evidence type="ECO:0000313" key="2">
    <source>
        <dbReference type="Proteomes" id="UP000288972"/>
    </source>
</evidence>
<dbReference type="KEGG" id="bgz:XH91_32810"/>
<protein>
    <submittedName>
        <fullName evidence="1">Uncharacterized protein</fullName>
    </submittedName>
</protein>
<organism evidence="1 2">
    <name type="scientific">Bradyrhizobium guangzhouense</name>
    <dbReference type="NCBI Taxonomy" id="1325095"/>
    <lineage>
        <taxon>Bacteria</taxon>
        <taxon>Pseudomonadati</taxon>
        <taxon>Pseudomonadota</taxon>
        <taxon>Alphaproteobacteria</taxon>
        <taxon>Hyphomicrobiales</taxon>
        <taxon>Nitrobacteraceae</taxon>
        <taxon>Bradyrhizobium</taxon>
    </lineage>
</organism>
<name>A0AAE5X6V3_9BRAD</name>
<dbReference type="EMBL" id="CP030053">
    <property type="protein sequence ID" value="QAU49679.1"/>
    <property type="molecule type" value="Genomic_DNA"/>
</dbReference>
<evidence type="ECO:0000313" key="1">
    <source>
        <dbReference type="EMBL" id="QAU49679.1"/>
    </source>
</evidence>
<proteinExistence type="predicted"/>
<dbReference type="Proteomes" id="UP000288972">
    <property type="component" value="Chromosome"/>
</dbReference>
<accession>A0AAE5X6V3</accession>